<organism evidence="9 10">
    <name type="scientific">Polynucleobacter cosmopolitanus</name>
    <dbReference type="NCBI Taxonomy" id="351345"/>
    <lineage>
        <taxon>Bacteria</taxon>
        <taxon>Pseudomonadati</taxon>
        <taxon>Pseudomonadota</taxon>
        <taxon>Betaproteobacteria</taxon>
        <taxon>Burkholderiales</taxon>
        <taxon>Burkholderiaceae</taxon>
        <taxon>Polynucleobacter</taxon>
    </lineage>
</organism>
<keyword evidence="7 8" id="KW-0472">Membrane</keyword>
<keyword evidence="3" id="KW-0813">Transport</keyword>
<dbReference type="OrthoDB" id="9805563at2"/>
<keyword evidence="6 8" id="KW-1133">Transmembrane helix</keyword>
<evidence type="ECO:0000256" key="8">
    <source>
        <dbReference type="SAM" id="Phobius"/>
    </source>
</evidence>
<feature type="transmembrane region" description="Helical" evidence="8">
    <location>
        <begin position="122"/>
        <end position="143"/>
    </location>
</feature>
<dbReference type="EMBL" id="NJGG01000001">
    <property type="protein sequence ID" value="OXL16254.1"/>
    <property type="molecule type" value="Genomic_DNA"/>
</dbReference>
<evidence type="ECO:0000256" key="6">
    <source>
        <dbReference type="ARBA" id="ARBA00022989"/>
    </source>
</evidence>
<evidence type="ECO:0000313" key="10">
    <source>
        <dbReference type="Proteomes" id="UP000215188"/>
    </source>
</evidence>
<evidence type="ECO:0000256" key="5">
    <source>
        <dbReference type="ARBA" id="ARBA00022692"/>
    </source>
</evidence>
<evidence type="ECO:0000256" key="1">
    <source>
        <dbReference type="ARBA" id="ARBA00004651"/>
    </source>
</evidence>
<gene>
    <name evidence="9" type="ORF">AOC33_04050</name>
</gene>
<dbReference type="GO" id="GO:0005886">
    <property type="term" value="C:plasma membrane"/>
    <property type="evidence" value="ECO:0007669"/>
    <property type="project" value="UniProtKB-SubCell"/>
</dbReference>
<evidence type="ECO:0000256" key="2">
    <source>
        <dbReference type="ARBA" id="ARBA00010145"/>
    </source>
</evidence>
<feature type="transmembrane region" description="Helical" evidence="8">
    <location>
        <begin position="214"/>
        <end position="237"/>
    </location>
</feature>
<dbReference type="Pfam" id="PF03547">
    <property type="entry name" value="Mem_trans"/>
    <property type="match status" value="1"/>
</dbReference>
<keyword evidence="4" id="KW-1003">Cell membrane</keyword>
<dbReference type="Proteomes" id="UP000215188">
    <property type="component" value="Unassembled WGS sequence"/>
</dbReference>
<sequence length="296" mass="31706">MNPAFLLLPDFMLILLGFLLVRYTVLDKTVWESVEKLVYYVLFPALLFHSINQTYFDWGGTSNMLLVAAVAFFSAMGLSFAAKWIFKPSSVSWSSGFQTAFRFNSYIAFAAAGRLAGEEGVALMAITTGCFVPVANGFAVWALAKNSESHIFKELLKNPLIIATTLGLISNVLGLKLPEPIALGMSRLGAASIGLGLLTVGSGLMWIQSKKDGALIAYWSAIKLLAMPAVALILGRYMGLSQAQFNSVVLFAAMPTATTAYVLANRMGGDGALVAVCISIMTIAAAVTLPLWLLLL</sequence>
<feature type="transmembrane region" description="Helical" evidence="8">
    <location>
        <begin position="243"/>
        <end position="264"/>
    </location>
</feature>
<name>A0A229FWD0_9BURK</name>
<evidence type="ECO:0000256" key="3">
    <source>
        <dbReference type="ARBA" id="ARBA00022448"/>
    </source>
</evidence>
<dbReference type="PANTHER" id="PTHR36838">
    <property type="entry name" value="AUXIN EFFLUX CARRIER FAMILY PROTEIN"/>
    <property type="match status" value="1"/>
</dbReference>
<reference evidence="9 10" key="1">
    <citation type="submission" date="2017-06" db="EMBL/GenBank/DDBJ databases">
        <title>Reclassification of a Polynucleobacter cosmopolitanus strain isolated from tropical Lake Victoria as Polynucleobacter victoriensis comb. nov.</title>
        <authorList>
            <person name="Hahn M.W."/>
        </authorList>
    </citation>
    <scope>NUCLEOTIDE SEQUENCE [LARGE SCALE GENOMIC DNA]</scope>
    <source>
        <strain evidence="9 10">MWH-MoIso2</strain>
    </source>
</reference>
<dbReference type="GO" id="GO:0055085">
    <property type="term" value="P:transmembrane transport"/>
    <property type="evidence" value="ECO:0007669"/>
    <property type="project" value="InterPro"/>
</dbReference>
<evidence type="ECO:0000256" key="7">
    <source>
        <dbReference type="ARBA" id="ARBA00023136"/>
    </source>
</evidence>
<accession>A0A229FWD0</accession>
<feature type="transmembrane region" description="Helical" evidence="8">
    <location>
        <begin position="155"/>
        <end position="175"/>
    </location>
</feature>
<dbReference type="Gene3D" id="1.20.1530.20">
    <property type="match status" value="1"/>
</dbReference>
<evidence type="ECO:0000256" key="4">
    <source>
        <dbReference type="ARBA" id="ARBA00022475"/>
    </source>
</evidence>
<comment type="caution">
    <text evidence="9">The sequence shown here is derived from an EMBL/GenBank/DDBJ whole genome shotgun (WGS) entry which is preliminary data.</text>
</comment>
<feature type="transmembrane region" description="Helical" evidence="8">
    <location>
        <begin position="62"/>
        <end position="85"/>
    </location>
</feature>
<comment type="subcellular location">
    <subcellularLocation>
        <location evidence="1">Cell membrane</location>
        <topology evidence="1">Multi-pass membrane protein</topology>
    </subcellularLocation>
</comment>
<protein>
    <submittedName>
        <fullName evidence="9">Permease</fullName>
    </submittedName>
</protein>
<keyword evidence="5 8" id="KW-0812">Transmembrane</keyword>
<dbReference type="InterPro" id="IPR004776">
    <property type="entry name" value="Mem_transp_PIN-like"/>
</dbReference>
<dbReference type="RefSeq" id="WP_089515280.1">
    <property type="nucleotide sequence ID" value="NZ_NJGG01000001.1"/>
</dbReference>
<dbReference type="AlphaFoldDB" id="A0A229FWD0"/>
<keyword evidence="10" id="KW-1185">Reference proteome</keyword>
<proteinExistence type="inferred from homology"/>
<dbReference type="PANTHER" id="PTHR36838:SF4">
    <property type="entry name" value="AUXIN EFFLUX CARRIER FAMILY PROTEIN"/>
    <property type="match status" value="1"/>
</dbReference>
<feature type="transmembrane region" description="Helical" evidence="8">
    <location>
        <begin position="187"/>
        <end position="207"/>
    </location>
</feature>
<dbReference type="InterPro" id="IPR038770">
    <property type="entry name" value="Na+/solute_symporter_sf"/>
</dbReference>
<evidence type="ECO:0000313" key="9">
    <source>
        <dbReference type="EMBL" id="OXL16254.1"/>
    </source>
</evidence>
<comment type="similarity">
    <text evidence="2">Belongs to the auxin efflux carrier (TC 2.A.69) family.</text>
</comment>
<feature type="transmembrane region" description="Helical" evidence="8">
    <location>
        <begin position="271"/>
        <end position="295"/>
    </location>
</feature>
<feature type="transmembrane region" description="Helical" evidence="8">
    <location>
        <begin position="6"/>
        <end position="25"/>
    </location>
</feature>